<dbReference type="Proteomes" id="UP000078532">
    <property type="component" value="Unassembled WGS sequence"/>
</dbReference>
<evidence type="ECO:0000313" key="2">
    <source>
        <dbReference type="Proteomes" id="UP000078532"/>
    </source>
</evidence>
<keyword evidence="2" id="KW-1185">Reference proteome</keyword>
<protein>
    <recommendedName>
        <fullName evidence="3">DUF4440 domain-containing protein</fullName>
    </recommendedName>
</protein>
<dbReference type="EMBL" id="LYVF01000164">
    <property type="protein sequence ID" value="OAT81366.1"/>
    <property type="molecule type" value="Genomic_DNA"/>
</dbReference>
<evidence type="ECO:0008006" key="3">
    <source>
        <dbReference type="Google" id="ProtNLM"/>
    </source>
</evidence>
<evidence type="ECO:0000313" key="1">
    <source>
        <dbReference type="EMBL" id="OAT81366.1"/>
    </source>
</evidence>
<name>A0A1B7LE55_9FIRM</name>
<proteinExistence type="predicted"/>
<sequence length="153" mass="17251">MFMVAVLTLLSLAGTVRIDTGRAAPAKTPEQEIWTVVQGAVTDQAWWRAGSETEVKSILSRYYGGPLLEDLSRNVWDFISRPTDWYWKPGLEGGRVQLLSGETARVEARLTDQDVRTGVIRHGKATYLLKKERTGWRITSAGYHWEKENAEGD</sequence>
<organism evidence="1 2">
    <name type="scientific">Desulfotomaculum copahuensis</name>
    <dbReference type="NCBI Taxonomy" id="1838280"/>
    <lineage>
        <taxon>Bacteria</taxon>
        <taxon>Bacillati</taxon>
        <taxon>Bacillota</taxon>
        <taxon>Clostridia</taxon>
        <taxon>Eubacteriales</taxon>
        <taxon>Desulfotomaculaceae</taxon>
        <taxon>Desulfotomaculum</taxon>
    </lineage>
</organism>
<dbReference type="STRING" id="1838280.A6M21_10825"/>
<accession>A0A1B7LE55</accession>
<reference evidence="1 2" key="1">
    <citation type="submission" date="2016-04" db="EMBL/GenBank/DDBJ databases">
        <authorList>
            <person name="Evans L.H."/>
            <person name="Alamgir A."/>
            <person name="Owens N."/>
            <person name="Weber N.D."/>
            <person name="Virtaneva K."/>
            <person name="Barbian K."/>
            <person name="Babar A."/>
            <person name="Rosenke K."/>
        </authorList>
    </citation>
    <scope>NUCLEOTIDE SEQUENCE [LARGE SCALE GENOMIC DNA]</scope>
    <source>
        <strain evidence="1 2">LMa1</strain>
    </source>
</reference>
<comment type="caution">
    <text evidence="1">The sequence shown here is derived from an EMBL/GenBank/DDBJ whole genome shotgun (WGS) entry which is preliminary data.</text>
</comment>
<dbReference type="AlphaFoldDB" id="A0A1B7LE55"/>
<gene>
    <name evidence="1" type="ORF">A6M21_10825</name>
</gene>